<dbReference type="EMBL" id="JBHTHZ010000002">
    <property type="protein sequence ID" value="MFD0792778.1"/>
    <property type="molecule type" value="Genomic_DNA"/>
</dbReference>
<dbReference type="RefSeq" id="WP_377111590.1">
    <property type="nucleotide sequence ID" value="NZ_JBHTHZ010000002.1"/>
</dbReference>
<keyword evidence="1" id="KW-0732">Signal</keyword>
<comment type="caution">
    <text evidence="2">The sequence shown here is derived from an EMBL/GenBank/DDBJ whole genome shotgun (WGS) entry which is preliminary data.</text>
</comment>
<accession>A0ABW3APU1</accession>
<name>A0ABW3APU1_9SPHI</name>
<reference evidence="3" key="1">
    <citation type="journal article" date="2019" name="Int. J. Syst. Evol. Microbiol.">
        <title>The Global Catalogue of Microorganisms (GCM) 10K type strain sequencing project: providing services to taxonomists for standard genome sequencing and annotation.</title>
        <authorList>
            <consortium name="The Broad Institute Genomics Platform"/>
            <consortium name="The Broad Institute Genome Sequencing Center for Infectious Disease"/>
            <person name="Wu L."/>
            <person name="Ma J."/>
        </authorList>
    </citation>
    <scope>NUCLEOTIDE SEQUENCE [LARGE SCALE GENOMIC DNA]</scope>
    <source>
        <strain evidence="3">CCUG 61484</strain>
    </source>
</reference>
<feature type="signal peptide" evidence="1">
    <location>
        <begin position="1"/>
        <end position="19"/>
    </location>
</feature>
<protein>
    <submittedName>
        <fullName evidence="2">Uncharacterized protein</fullName>
    </submittedName>
</protein>
<keyword evidence="3" id="KW-1185">Reference proteome</keyword>
<dbReference type="Proteomes" id="UP001597010">
    <property type="component" value="Unassembled WGS sequence"/>
</dbReference>
<proteinExistence type="predicted"/>
<evidence type="ECO:0000313" key="2">
    <source>
        <dbReference type="EMBL" id="MFD0792778.1"/>
    </source>
</evidence>
<gene>
    <name evidence="2" type="ORF">ACFQZX_04075</name>
</gene>
<evidence type="ECO:0000256" key="1">
    <source>
        <dbReference type="SAM" id="SignalP"/>
    </source>
</evidence>
<organism evidence="2 3">
    <name type="scientific">Mucilaginibacter litoreus</name>
    <dbReference type="NCBI Taxonomy" id="1048221"/>
    <lineage>
        <taxon>Bacteria</taxon>
        <taxon>Pseudomonadati</taxon>
        <taxon>Bacteroidota</taxon>
        <taxon>Sphingobacteriia</taxon>
        <taxon>Sphingobacteriales</taxon>
        <taxon>Sphingobacteriaceae</taxon>
        <taxon>Mucilaginibacter</taxon>
    </lineage>
</organism>
<feature type="chain" id="PRO_5045143059" evidence="1">
    <location>
        <begin position="20"/>
        <end position="194"/>
    </location>
</feature>
<dbReference type="PROSITE" id="PS51257">
    <property type="entry name" value="PROKAR_LIPOPROTEIN"/>
    <property type="match status" value="1"/>
</dbReference>
<sequence>MKRFTHWCVLLVMFLTVLATSCQKDTGEQAVENKKVAINADSALNSTAPSNFLATGGILTLKLEDSVYTFDAAKDSVAFVNLNMGDNRYFGITAINKAHNLSFGISSKGSAGDSLTKAIAGGQLLIINDAIHTQQYTLTQYAKPGDVGNIKLVSYLKNDTLARGSFFTFLSKDDEANAPFYRVEGTFELQMKQP</sequence>
<evidence type="ECO:0000313" key="3">
    <source>
        <dbReference type="Proteomes" id="UP001597010"/>
    </source>
</evidence>